<comment type="caution">
    <text evidence="2">The sequence shown here is derived from an EMBL/GenBank/DDBJ whole genome shotgun (WGS) entry which is preliminary data.</text>
</comment>
<dbReference type="RefSeq" id="WP_103395988.1">
    <property type="nucleotide sequence ID" value="NZ_MUJK01000005.1"/>
</dbReference>
<dbReference type="Proteomes" id="UP000237440">
    <property type="component" value="Unassembled WGS sequence"/>
</dbReference>
<keyword evidence="3" id="KW-1185">Reference proteome</keyword>
<dbReference type="OrthoDB" id="1453790at2"/>
<reference evidence="3" key="1">
    <citation type="submission" date="2017-02" db="EMBL/GenBank/DDBJ databases">
        <authorList>
            <person name="Furmanczyk E.M."/>
        </authorList>
    </citation>
    <scope>NUCLEOTIDE SEQUENCE [LARGE SCALE GENOMIC DNA]</scope>
    <source>
        <strain evidence="3">AP3_22</strain>
    </source>
</reference>
<accession>A0A2S3VMA3</accession>
<feature type="domain" description="DUF7336" evidence="1">
    <location>
        <begin position="3"/>
        <end position="68"/>
    </location>
</feature>
<dbReference type="InterPro" id="IPR055760">
    <property type="entry name" value="DUF7336"/>
</dbReference>
<dbReference type="Pfam" id="PF24024">
    <property type="entry name" value="DUF7336"/>
    <property type="match status" value="1"/>
</dbReference>
<name>A0A2S3VMA3_9PSED</name>
<evidence type="ECO:0000313" key="3">
    <source>
        <dbReference type="Proteomes" id="UP000237440"/>
    </source>
</evidence>
<gene>
    <name evidence="2" type="ORF">B0D71_17830</name>
</gene>
<proteinExistence type="predicted"/>
<organism evidence="2 3">
    <name type="scientific">Pseudomonas laurylsulfativorans</name>
    <dbReference type="NCBI Taxonomy" id="1943631"/>
    <lineage>
        <taxon>Bacteria</taxon>
        <taxon>Pseudomonadati</taxon>
        <taxon>Pseudomonadota</taxon>
        <taxon>Gammaproteobacteria</taxon>
        <taxon>Pseudomonadales</taxon>
        <taxon>Pseudomonadaceae</taxon>
        <taxon>Pseudomonas</taxon>
    </lineage>
</organism>
<evidence type="ECO:0000313" key="2">
    <source>
        <dbReference type="EMBL" id="POF41097.1"/>
    </source>
</evidence>
<dbReference type="EMBL" id="MUJK01000005">
    <property type="protein sequence ID" value="POF41097.1"/>
    <property type="molecule type" value="Genomic_DNA"/>
</dbReference>
<protein>
    <recommendedName>
        <fullName evidence="1">DUF7336 domain-containing protein</fullName>
    </recommendedName>
</protein>
<dbReference type="AlphaFoldDB" id="A0A2S3VMA3"/>
<evidence type="ECO:0000259" key="1">
    <source>
        <dbReference type="Pfam" id="PF24024"/>
    </source>
</evidence>
<sequence length="80" mass="9087">MSIVYIVTHTHELPSGNEDIKFIGVYDSQESAEEAVKRACLKAGFSETQDGFFIESYQLGKDHWTDGFFTYMPSNDIKSK</sequence>